<dbReference type="SUPFAM" id="SSF63829">
    <property type="entry name" value="Calcium-dependent phosphotriesterase"/>
    <property type="match status" value="1"/>
</dbReference>
<keyword evidence="3" id="KW-1185">Reference proteome</keyword>
<accession>A0A917HWX7</accession>
<comment type="caution">
    <text evidence="2">The sequence shown here is derived from an EMBL/GenBank/DDBJ whole genome shotgun (WGS) entry which is preliminary data.</text>
</comment>
<dbReference type="Proteomes" id="UP000660862">
    <property type="component" value="Unassembled WGS sequence"/>
</dbReference>
<dbReference type="Gene3D" id="2.130.10.10">
    <property type="entry name" value="YVTN repeat-like/Quinoprotein amine dehydrogenase"/>
    <property type="match status" value="1"/>
</dbReference>
<dbReference type="InterPro" id="IPR053143">
    <property type="entry name" value="Arylsulfate_ST"/>
</dbReference>
<reference evidence="2" key="1">
    <citation type="journal article" date="2014" name="Int. J. Syst. Evol. Microbiol.">
        <title>Complete genome sequence of Corynebacterium casei LMG S-19264T (=DSM 44701T), isolated from a smear-ripened cheese.</title>
        <authorList>
            <consortium name="US DOE Joint Genome Institute (JGI-PGF)"/>
            <person name="Walter F."/>
            <person name="Albersmeier A."/>
            <person name="Kalinowski J."/>
            <person name="Ruckert C."/>
        </authorList>
    </citation>
    <scope>NUCLEOTIDE SEQUENCE</scope>
    <source>
        <strain evidence="2">CGMCC 1.12195</strain>
    </source>
</reference>
<gene>
    <name evidence="2" type="ORF">GCM10007415_32330</name>
</gene>
<proteinExistence type="predicted"/>
<protein>
    <recommendedName>
        <fullName evidence="4">Arylsulfotransferase (ASST)</fullName>
    </recommendedName>
</protein>
<dbReference type="InterPro" id="IPR015943">
    <property type="entry name" value="WD40/YVTN_repeat-like_dom_sf"/>
</dbReference>
<dbReference type="EMBL" id="BMER01000003">
    <property type="protein sequence ID" value="GGG94755.1"/>
    <property type="molecule type" value="Genomic_DNA"/>
</dbReference>
<dbReference type="GO" id="GO:0004062">
    <property type="term" value="F:aryl sulfotransferase activity"/>
    <property type="evidence" value="ECO:0007669"/>
    <property type="project" value="InterPro"/>
</dbReference>
<feature type="transmembrane region" description="Helical" evidence="1">
    <location>
        <begin position="5"/>
        <end position="26"/>
    </location>
</feature>
<sequence>MRRNLVVYIVIAVLILVGTVSLYQALRPLNIEKIELHYLPENRLRVRVNVTTNKSSSVQIKYWLDGSRDTLWSDVYADESDHAVILYNFLPQRQYAYQVKAQRGSDTDWSNVYSIETKSIYHATPYFTLDSLVDSIREDMQSRYFLTQILTEPGAAVILNGLGDMVWYEPFSKGVKVSSWTPDRTVLCIVGSEDIPSSGGDEIVEVNLKGEYLKHFKVGQGDMDKMVHHEVRKDADGNIYAITFDHKVFDLSTAGGGPADTVKADGIVVFDPDGKKIWEWSVLDHLDVLHYPTILKDKSDLVHGNALYDDGNGHFLMSFRDLNQIWKINRKTGDVVWKFGQGGDFTMQEDDLFFAQHYVHINRRGELMILDNGVKRKQSRALAFKLDETNRQYRRVLEIKYPPAFFSSVKGNSALLGESSVLTCLTDPRLFVLSDYEGNLLWKISIGGDPYRIEEVPLLTTTTPWTAN</sequence>
<dbReference type="AlphaFoldDB" id="A0A917HWX7"/>
<keyword evidence="1" id="KW-0472">Membrane</keyword>
<dbReference type="InterPro" id="IPR010262">
    <property type="entry name" value="Arylsulfotransferase_bact"/>
</dbReference>
<dbReference type="PANTHER" id="PTHR35340:SF5">
    <property type="entry name" value="ASST-DOMAIN-CONTAINING PROTEIN"/>
    <property type="match status" value="1"/>
</dbReference>
<dbReference type="RefSeq" id="WP_188507105.1">
    <property type="nucleotide sequence ID" value="NZ_BMER01000003.1"/>
</dbReference>
<keyword evidence="1" id="KW-1133">Transmembrane helix</keyword>
<evidence type="ECO:0000313" key="3">
    <source>
        <dbReference type="Proteomes" id="UP000660862"/>
    </source>
</evidence>
<evidence type="ECO:0000313" key="2">
    <source>
        <dbReference type="EMBL" id="GGG94755.1"/>
    </source>
</evidence>
<name>A0A917HWX7_9SPHI</name>
<dbReference type="Pfam" id="PF05935">
    <property type="entry name" value="Arylsulfotrans"/>
    <property type="match status" value="1"/>
</dbReference>
<keyword evidence="1" id="KW-0812">Transmembrane</keyword>
<evidence type="ECO:0000256" key="1">
    <source>
        <dbReference type="SAM" id="Phobius"/>
    </source>
</evidence>
<evidence type="ECO:0008006" key="4">
    <source>
        <dbReference type="Google" id="ProtNLM"/>
    </source>
</evidence>
<organism evidence="2 3">
    <name type="scientific">Parapedobacter pyrenivorans</name>
    <dbReference type="NCBI Taxonomy" id="1305674"/>
    <lineage>
        <taxon>Bacteria</taxon>
        <taxon>Pseudomonadati</taxon>
        <taxon>Bacteroidota</taxon>
        <taxon>Sphingobacteriia</taxon>
        <taxon>Sphingobacteriales</taxon>
        <taxon>Sphingobacteriaceae</taxon>
        <taxon>Parapedobacter</taxon>
    </lineage>
</organism>
<dbReference type="PANTHER" id="PTHR35340">
    <property type="entry name" value="PQQ ENZYME REPEAT PROTEIN-RELATED"/>
    <property type="match status" value="1"/>
</dbReference>
<reference evidence="2" key="2">
    <citation type="submission" date="2020-09" db="EMBL/GenBank/DDBJ databases">
        <authorList>
            <person name="Sun Q."/>
            <person name="Zhou Y."/>
        </authorList>
    </citation>
    <scope>NUCLEOTIDE SEQUENCE</scope>
    <source>
        <strain evidence="2">CGMCC 1.12195</strain>
    </source>
</reference>